<proteinExistence type="predicted"/>
<evidence type="ECO:0000313" key="1">
    <source>
        <dbReference type="EMBL" id="KAE8722857.1"/>
    </source>
</evidence>
<dbReference type="InterPro" id="IPR008507">
    <property type="entry name" value="DUF789"/>
</dbReference>
<comment type="caution">
    <text evidence="1">The sequence shown here is derived from an EMBL/GenBank/DDBJ whole genome shotgun (WGS) entry which is preliminary data.</text>
</comment>
<dbReference type="Pfam" id="PF05623">
    <property type="entry name" value="DUF789"/>
    <property type="match status" value="1"/>
</dbReference>
<sequence length="196" mass="21791">METLETDLSSYYCLSDLWKCFREWSAYGVGVPLVLSRIDSVKQYYVPYLSGIQLTSEESNAKSLRETSIAGRSDSETDRRVKGGVDEAWAQDNSQSMNISHMGSLVMKLRFHVLHLNFQGSGFTGALNYCQQVGFQWLVENQLRYPASSSRKVIGVDASTNIPLPVFGLASYKLKGSILTPVGGQEWQQASSVTSR</sequence>
<reference evidence="1" key="1">
    <citation type="submission" date="2019-09" db="EMBL/GenBank/DDBJ databases">
        <title>Draft genome information of white flower Hibiscus syriacus.</title>
        <authorList>
            <person name="Kim Y.-M."/>
        </authorList>
    </citation>
    <scope>NUCLEOTIDE SEQUENCE [LARGE SCALE GENOMIC DNA]</scope>
    <source>
        <strain evidence="1">YM2019G1</strain>
    </source>
</reference>
<dbReference type="Proteomes" id="UP000436088">
    <property type="component" value="Unassembled WGS sequence"/>
</dbReference>
<dbReference type="PANTHER" id="PTHR31343">
    <property type="entry name" value="T15D22.8"/>
    <property type="match status" value="1"/>
</dbReference>
<gene>
    <name evidence="1" type="ORF">F3Y22_tig00013386pilonHSYRG00075</name>
</gene>
<keyword evidence="2" id="KW-1185">Reference proteome</keyword>
<name>A0A6A3C3F4_HIBSY</name>
<dbReference type="EMBL" id="VEPZ02000551">
    <property type="protein sequence ID" value="KAE8722857.1"/>
    <property type="molecule type" value="Genomic_DNA"/>
</dbReference>
<protein>
    <submittedName>
        <fullName evidence="1">Uncharacterized protein</fullName>
    </submittedName>
</protein>
<accession>A0A6A3C3F4</accession>
<dbReference type="PANTHER" id="PTHR31343:SF8">
    <property type="entry name" value="OS07G0246600 PROTEIN"/>
    <property type="match status" value="1"/>
</dbReference>
<organism evidence="1 2">
    <name type="scientific">Hibiscus syriacus</name>
    <name type="common">Rose of Sharon</name>
    <dbReference type="NCBI Taxonomy" id="106335"/>
    <lineage>
        <taxon>Eukaryota</taxon>
        <taxon>Viridiplantae</taxon>
        <taxon>Streptophyta</taxon>
        <taxon>Embryophyta</taxon>
        <taxon>Tracheophyta</taxon>
        <taxon>Spermatophyta</taxon>
        <taxon>Magnoliopsida</taxon>
        <taxon>eudicotyledons</taxon>
        <taxon>Gunneridae</taxon>
        <taxon>Pentapetalae</taxon>
        <taxon>rosids</taxon>
        <taxon>malvids</taxon>
        <taxon>Malvales</taxon>
        <taxon>Malvaceae</taxon>
        <taxon>Malvoideae</taxon>
        <taxon>Hibiscus</taxon>
    </lineage>
</organism>
<dbReference type="AlphaFoldDB" id="A0A6A3C3F4"/>
<evidence type="ECO:0000313" key="2">
    <source>
        <dbReference type="Proteomes" id="UP000436088"/>
    </source>
</evidence>